<reference evidence="15" key="1">
    <citation type="journal article" date="2019" name="Int. J. Syst. Evol. Microbiol.">
        <title>The Global Catalogue of Microorganisms (GCM) 10K type strain sequencing project: providing services to taxonomists for standard genome sequencing and annotation.</title>
        <authorList>
            <consortium name="The Broad Institute Genomics Platform"/>
            <consortium name="The Broad Institute Genome Sequencing Center for Infectious Disease"/>
            <person name="Wu L."/>
            <person name="Ma J."/>
        </authorList>
    </citation>
    <scope>NUCLEOTIDE SEQUENCE [LARGE SCALE GENOMIC DNA]</scope>
    <source>
        <strain evidence="15">JCM 17304</strain>
    </source>
</reference>
<comment type="similarity">
    <text evidence="3 10">Belongs to the acyl-CoA dehydrogenase family.</text>
</comment>
<name>A0ABP7X1H5_9GAMM</name>
<evidence type="ECO:0000256" key="5">
    <source>
        <dbReference type="ARBA" id="ARBA00022827"/>
    </source>
</evidence>
<dbReference type="InterPro" id="IPR037069">
    <property type="entry name" value="AcylCoA_DH/ox_N_sf"/>
</dbReference>
<feature type="domain" description="Acyl-CoA dehydrogenase/oxidase N-terminal" evidence="13">
    <location>
        <begin position="16"/>
        <end position="126"/>
    </location>
</feature>
<dbReference type="InterPro" id="IPR006089">
    <property type="entry name" value="Acyl-CoA_DH_CS"/>
</dbReference>
<dbReference type="Pfam" id="PF00441">
    <property type="entry name" value="Acyl-CoA_dh_1"/>
    <property type="match status" value="1"/>
</dbReference>
<keyword evidence="15" id="KW-1185">Reference proteome</keyword>
<dbReference type="EMBL" id="BAABDM010000007">
    <property type="protein sequence ID" value="GAA4102318.1"/>
    <property type="molecule type" value="Genomic_DNA"/>
</dbReference>
<protein>
    <recommendedName>
        <fullName evidence="8">Acyl-[acyl-carrier-protein] dehydrogenase MbtN</fullName>
    </recommendedName>
    <alternativeName>
        <fullName evidence="9">Mycobactin synthase protein N</fullName>
    </alternativeName>
</protein>
<dbReference type="InterPro" id="IPR036250">
    <property type="entry name" value="AcylCo_DH-like_C"/>
</dbReference>
<evidence type="ECO:0000256" key="4">
    <source>
        <dbReference type="ARBA" id="ARBA00022630"/>
    </source>
</evidence>
<dbReference type="Pfam" id="PF02771">
    <property type="entry name" value="Acyl-CoA_dh_N"/>
    <property type="match status" value="1"/>
</dbReference>
<evidence type="ECO:0000256" key="6">
    <source>
        <dbReference type="ARBA" id="ARBA00023002"/>
    </source>
</evidence>
<keyword evidence="6 10" id="KW-0560">Oxidoreductase</keyword>
<sequence length="385" mass="43060">MNTSLNMPIERTIFCDEQKIFRQSVRRFMEDEIAPNMEDWMAQGYVSREVWRKAGELGMLCTTIPENYGGSGVCRKYSAIIIEEQQYANSVGPGFAMHSEIVACYINRLGTEEQKSKWLPKMARGEVIGSLGMTEPGAGSDLKQIKTKAIRDSDELVINGSKTFITNGYLTDLIILAVKTDSDSGAKGISLVLVEADREGFTKGSTLNKIGQKAQDTAELFFNNVRVPASNILGEPGLGFQYMMEELAWERLIIAIRAIAGAEAALSHTIDYVKNRQVFNKPLSDFQNTKFKLAECKSETQIGRVYIDNCLELLVANKLDAEASAMAKWWCTELQNRVIDTCLQLHGGYGYILEYPIARAWIDARPQMIYGGTNEIMKEIIGRKL</sequence>
<gene>
    <name evidence="14" type="ORF">GCM10022414_30070</name>
</gene>
<dbReference type="PANTHER" id="PTHR48083">
    <property type="entry name" value="MEDIUM-CHAIN SPECIFIC ACYL-COA DEHYDROGENASE, MITOCHONDRIAL-RELATED"/>
    <property type="match status" value="1"/>
</dbReference>
<dbReference type="Gene3D" id="1.20.140.10">
    <property type="entry name" value="Butyryl-CoA Dehydrogenase, subunit A, domain 3"/>
    <property type="match status" value="1"/>
</dbReference>
<evidence type="ECO:0000256" key="3">
    <source>
        <dbReference type="ARBA" id="ARBA00009347"/>
    </source>
</evidence>
<keyword evidence="5 10" id="KW-0274">FAD</keyword>
<comment type="function">
    <text evidence="7">Catalyzes the dehydrogenation at the alpha-beta position of ACP-bound acyl chains. This results in the introduction of a double bond in the lipidic chain, which is further transferred to the epsilon-amino group of lysine residue in the mycobactin core by MbtK.</text>
</comment>
<comment type="pathway">
    <text evidence="2">Siderophore biosynthesis; mycobactin biosynthesis.</text>
</comment>
<evidence type="ECO:0000256" key="9">
    <source>
        <dbReference type="ARBA" id="ARBA00042660"/>
    </source>
</evidence>
<dbReference type="InterPro" id="IPR009075">
    <property type="entry name" value="AcylCo_DH/oxidase_C"/>
</dbReference>
<organism evidence="14 15">
    <name type="scientific">Zhongshania borealis</name>
    <dbReference type="NCBI Taxonomy" id="889488"/>
    <lineage>
        <taxon>Bacteria</taxon>
        <taxon>Pseudomonadati</taxon>
        <taxon>Pseudomonadota</taxon>
        <taxon>Gammaproteobacteria</taxon>
        <taxon>Cellvibrionales</taxon>
        <taxon>Spongiibacteraceae</taxon>
        <taxon>Zhongshania</taxon>
    </lineage>
</organism>
<accession>A0ABP7X1H5</accession>
<evidence type="ECO:0000256" key="2">
    <source>
        <dbReference type="ARBA" id="ARBA00005102"/>
    </source>
</evidence>
<dbReference type="SUPFAM" id="SSF56645">
    <property type="entry name" value="Acyl-CoA dehydrogenase NM domain-like"/>
    <property type="match status" value="1"/>
</dbReference>
<dbReference type="Gene3D" id="2.40.110.10">
    <property type="entry name" value="Butyryl-CoA Dehydrogenase, subunit A, domain 2"/>
    <property type="match status" value="1"/>
</dbReference>
<dbReference type="PANTHER" id="PTHR48083:SF20">
    <property type="entry name" value="LONG-CHAIN SPECIFIC ACYL-COA DEHYDROGENASE, MITOCHONDRIAL"/>
    <property type="match status" value="1"/>
</dbReference>
<dbReference type="InterPro" id="IPR046373">
    <property type="entry name" value="Acyl-CoA_Oxase/DH_mid-dom_sf"/>
</dbReference>
<dbReference type="InterPro" id="IPR009100">
    <property type="entry name" value="AcylCoA_DH/oxidase_NM_dom_sf"/>
</dbReference>
<evidence type="ECO:0000256" key="8">
    <source>
        <dbReference type="ARBA" id="ARBA00040394"/>
    </source>
</evidence>
<dbReference type="InterPro" id="IPR013786">
    <property type="entry name" value="AcylCoA_DH/ox_N"/>
</dbReference>
<evidence type="ECO:0000256" key="10">
    <source>
        <dbReference type="RuleBase" id="RU362125"/>
    </source>
</evidence>
<dbReference type="Pfam" id="PF02770">
    <property type="entry name" value="Acyl-CoA_dh_M"/>
    <property type="match status" value="1"/>
</dbReference>
<dbReference type="Proteomes" id="UP001500392">
    <property type="component" value="Unassembled WGS sequence"/>
</dbReference>
<feature type="domain" description="Acyl-CoA dehydrogenase/oxidase C-terminal" evidence="11">
    <location>
        <begin position="239"/>
        <end position="384"/>
    </location>
</feature>
<dbReference type="RefSeq" id="WP_344937603.1">
    <property type="nucleotide sequence ID" value="NZ_BAABDM010000007.1"/>
</dbReference>
<dbReference type="Gene3D" id="1.10.540.10">
    <property type="entry name" value="Acyl-CoA dehydrogenase/oxidase, N-terminal domain"/>
    <property type="match status" value="1"/>
</dbReference>
<evidence type="ECO:0000256" key="7">
    <source>
        <dbReference type="ARBA" id="ARBA00037085"/>
    </source>
</evidence>
<evidence type="ECO:0000259" key="12">
    <source>
        <dbReference type="Pfam" id="PF02770"/>
    </source>
</evidence>
<comment type="cofactor">
    <cofactor evidence="1 10">
        <name>FAD</name>
        <dbReference type="ChEBI" id="CHEBI:57692"/>
    </cofactor>
</comment>
<dbReference type="InterPro" id="IPR006091">
    <property type="entry name" value="Acyl-CoA_Oxase/DH_mid-dom"/>
</dbReference>
<evidence type="ECO:0000313" key="15">
    <source>
        <dbReference type="Proteomes" id="UP001500392"/>
    </source>
</evidence>
<dbReference type="InterPro" id="IPR050741">
    <property type="entry name" value="Acyl-CoA_dehydrogenase"/>
</dbReference>
<evidence type="ECO:0000259" key="13">
    <source>
        <dbReference type="Pfam" id="PF02771"/>
    </source>
</evidence>
<proteinExistence type="inferred from homology"/>
<evidence type="ECO:0000259" key="11">
    <source>
        <dbReference type="Pfam" id="PF00441"/>
    </source>
</evidence>
<dbReference type="SUPFAM" id="SSF47203">
    <property type="entry name" value="Acyl-CoA dehydrogenase C-terminal domain-like"/>
    <property type="match status" value="1"/>
</dbReference>
<keyword evidence="4 10" id="KW-0285">Flavoprotein</keyword>
<feature type="domain" description="Acyl-CoA oxidase/dehydrogenase middle" evidence="12">
    <location>
        <begin position="131"/>
        <end position="225"/>
    </location>
</feature>
<dbReference type="PROSITE" id="PS00073">
    <property type="entry name" value="ACYL_COA_DH_2"/>
    <property type="match status" value="1"/>
</dbReference>
<comment type="caution">
    <text evidence="14">The sequence shown here is derived from an EMBL/GenBank/DDBJ whole genome shotgun (WGS) entry which is preliminary data.</text>
</comment>
<evidence type="ECO:0000256" key="1">
    <source>
        <dbReference type="ARBA" id="ARBA00001974"/>
    </source>
</evidence>
<evidence type="ECO:0000313" key="14">
    <source>
        <dbReference type="EMBL" id="GAA4102318.1"/>
    </source>
</evidence>